<dbReference type="Pfam" id="PF06114">
    <property type="entry name" value="Peptidase_M78"/>
    <property type="match status" value="1"/>
</dbReference>
<reference evidence="2 3" key="1">
    <citation type="submission" date="2024-03" db="EMBL/GenBank/DDBJ databases">
        <title>Rhodococcus navarretei sp. nov. and Pseudarthrobacter quantumdoti sp. nov., two new species with the ability to biosynthesize Quantum Dots isolated from soil samples at Union Glacier, Antarctica.</title>
        <authorList>
            <person name="Vargas M."/>
        </authorList>
    </citation>
    <scope>NUCLEOTIDE SEQUENCE [LARGE SCALE GENOMIC DNA]</scope>
    <source>
        <strain evidence="2 3">EXRC-4A-4</strain>
    </source>
</reference>
<comment type="caution">
    <text evidence="2">The sequence shown here is derived from an EMBL/GenBank/DDBJ whole genome shotgun (WGS) entry which is preliminary data.</text>
</comment>
<dbReference type="InterPro" id="IPR010359">
    <property type="entry name" value="IrrE_HExxH"/>
</dbReference>
<feature type="domain" description="IrrE N-terminal-like" evidence="1">
    <location>
        <begin position="53"/>
        <end position="127"/>
    </location>
</feature>
<organism evidence="2 3">
    <name type="scientific">Rhodococcus navarretei</name>
    <dbReference type="NCBI Taxonomy" id="3128981"/>
    <lineage>
        <taxon>Bacteria</taxon>
        <taxon>Bacillati</taxon>
        <taxon>Actinomycetota</taxon>
        <taxon>Actinomycetes</taxon>
        <taxon>Mycobacteriales</taxon>
        <taxon>Nocardiaceae</taxon>
        <taxon>Rhodococcus</taxon>
    </lineage>
</organism>
<sequence length="193" mass="20054">MPTFPILSVFDHSQTDPIEGHPQPEKIAQLLTGADPDAIYDRVAAIMTGRGWTVTREAIPSSANGYTTTDGSHRIVVDAALEPAAAAKTMIHEAAHAIMHAPDLIGPEARKDLHRGRMEVEAESVAYVLAGMLGLDTSAYSVGYIAGWAAGDLEQVTATAKAVLTAVHELADALDPAAAESDDGEGTGTGQAA</sequence>
<evidence type="ECO:0000313" key="3">
    <source>
        <dbReference type="Proteomes" id="UP001456513"/>
    </source>
</evidence>
<name>A0ABU9D0S7_9NOCA</name>
<dbReference type="Proteomes" id="UP001456513">
    <property type="component" value="Unassembled WGS sequence"/>
</dbReference>
<evidence type="ECO:0000259" key="1">
    <source>
        <dbReference type="Pfam" id="PF06114"/>
    </source>
</evidence>
<dbReference type="EMBL" id="JBBPCN010000001">
    <property type="protein sequence ID" value="MEK8073202.1"/>
    <property type="molecule type" value="Genomic_DNA"/>
</dbReference>
<protein>
    <submittedName>
        <fullName evidence="2">ImmA/IrrE family metallo-endopeptidase</fullName>
    </submittedName>
</protein>
<gene>
    <name evidence="2" type="ORF">AABD04_20350</name>
</gene>
<keyword evidence="3" id="KW-1185">Reference proteome</keyword>
<accession>A0ABU9D0S7</accession>
<proteinExistence type="predicted"/>
<evidence type="ECO:0000313" key="2">
    <source>
        <dbReference type="EMBL" id="MEK8073202.1"/>
    </source>
</evidence>